<dbReference type="SUPFAM" id="SSF52172">
    <property type="entry name" value="CheY-like"/>
    <property type="match status" value="1"/>
</dbReference>
<feature type="modified residue" description="4-aspartylphosphate" evidence="2">
    <location>
        <position position="54"/>
    </location>
</feature>
<dbReference type="InterPro" id="IPR011006">
    <property type="entry name" value="CheY-like_superfamily"/>
</dbReference>
<dbReference type="Gene3D" id="3.40.50.2300">
    <property type="match status" value="1"/>
</dbReference>
<dbReference type="GO" id="GO:0000160">
    <property type="term" value="P:phosphorelay signal transduction system"/>
    <property type="evidence" value="ECO:0007669"/>
    <property type="project" value="InterPro"/>
</dbReference>
<dbReference type="CDD" id="cd00156">
    <property type="entry name" value="REC"/>
    <property type="match status" value="1"/>
</dbReference>
<reference evidence="4 5" key="1">
    <citation type="journal article" date="2017" name="ISME J.">
        <title>Energy and carbon metabolisms in a deep terrestrial subsurface fluid microbial community.</title>
        <authorList>
            <person name="Momper L."/>
            <person name="Jungbluth S.P."/>
            <person name="Lee M.D."/>
            <person name="Amend J.P."/>
        </authorList>
    </citation>
    <scope>NUCLEOTIDE SEQUENCE [LARGE SCALE GENOMIC DNA]</scope>
    <source>
        <strain evidence="4">SURF_5</strain>
    </source>
</reference>
<dbReference type="InterPro" id="IPR001789">
    <property type="entry name" value="Sig_transdc_resp-reg_receiver"/>
</dbReference>
<gene>
    <name evidence="4" type="ORF">C4520_16345</name>
</gene>
<dbReference type="SMART" id="SM00448">
    <property type="entry name" value="REC"/>
    <property type="match status" value="1"/>
</dbReference>
<evidence type="ECO:0000313" key="4">
    <source>
        <dbReference type="EMBL" id="RJP17533.1"/>
    </source>
</evidence>
<dbReference type="EMBL" id="QZKU01000114">
    <property type="protein sequence ID" value="RJP17533.1"/>
    <property type="molecule type" value="Genomic_DNA"/>
</dbReference>
<dbReference type="InterPro" id="IPR050595">
    <property type="entry name" value="Bact_response_regulator"/>
</dbReference>
<dbReference type="PANTHER" id="PTHR44591">
    <property type="entry name" value="STRESS RESPONSE REGULATOR PROTEIN 1"/>
    <property type="match status" value="1"/>
</dbReference>
<proteinExistence type="predicted"/>
<keyword evidence="1 2" id="KW-0597">Phosphoprotein</keyword>
<evidence type="ECO:0000313" key="5">
    <source>
        <dbReference type="Proteomes" id="UP000265882"/>
    </source>
</evidence>
<dbReference type="PROSITE" id="PS50110">
    <property type="entry name" value="RESPONSE_REGULATORY"/>
    <property type="match status" value="1"/>
</dbReference>
<sequence length="117" mass="13247">MPTIDVLLVEDDAMQRRQLVRVLKSEGYQISESSTVEEAIRILGAERIDLVVTDKFMPDRDGLSLLEHVRLHHPGVPVIIMTGHAEEEMHPEPDALLIKPFSSEELKKIVRSLIQLS</sequence>
<name>A0A3A4N723_ABYX5</name>
<comment type="caution">
    <text evidence="4">The sequence shown here is derived from an EMBL/GenBank/DDBJ whole genome shotgun (WGS) entry which is preliminary data.</text>
</comment>
<protein>
    <submittedName>
        <fullName evidence="4">Response regulator</fullName>
    </submittedName>
</protein>
<evidence type="ECO:0000256" key="1">
    <source>
        <dbReference type="ARBA" id="ARBA00022553"/>
    </source>
</evidence>
<dbReference type="AlphaFoldDB" id="A0A3A4N723"/>
<dbReference type="Proteomes" id="UP000265882">
    <property type="component" value="Unassembled WGS sequence"/>
</dbReference>
<accession>A0A3A4N723</accession>
<evidence type="ECO:0000256" key="2">
    <source>
        <dbReference type="PROSITE-ProRule" id="PRU00169"/>
    </source>
</evidence>
<evidence type="ECO:0000259" key="3">
    <source>
        <dbReference type="PROSITE" id="PS50110"/>
    </source>
</evidence>
<organism evidence="4 5">
    <name type="scientific">Abyssobacteria bacterium (strain SURF_5)</name>
    <dbReference type="NCBI Taxonomy" id="2093360"/>
    <lineage>
        <taxon>Bacteria</taxon>
        <taxon>Pseudomonadati</taxon>
        <taxon>Candidatus Hydrogenedentota</taxon>
        <taxon>Candidatus Abyssobacteria</taxon>
    </lineage>
</organism>
<dbReference type="Pfam" id="PF00072">
    <property type="entry name" value="Response_reg"/>
    <property type="match status" value="1"/>
</dbReference>
<feature type="domain" description="Response regulatory" evidence="3">
    <location>
        <begin position="5"/>
        <end position="114"/>
    </location>
</feature>
<dbReference type="PANTHER" id="PTHR44591:SF3">
    <property type="entry name" value="RESPONSE REGULATORY DOMAIN-CONTAINING PROTEIN"/>
    <property type="match status" value="1"/>
</dbReference>